<dbReference type="AlphaFoldDB" id="A0A8T5V8U4"/>
<evidence type="ECO:0000313" key="2">
    <source>
        <dbReference type="Proteomes" id="UP000551709"/>
    </source>
</evidence>
<gene>
    <name evidence="1" type="ORF">HAP41_0000039635</name>
</gene>
<dbReference type="Proteomes" id="UP000551709">
    <property type="component" value="Chromosome"/>
</dbReference>
<sequence>MRRREFVTQLAGAVAALPIAALVLVLALANSKSLAQAAKNEPSTEALRLELGKEKWRDELEMRVRELALKERELSLREGEQVSSKWFNPLFVAICAAALAALGNLLVTFFNGRTQLKLETSKAESTRILEMIKTGDTEAAAKNLEFLLGAGLVVEKDQAISLREYLDRRQPGKGPSLPSPGRFAFESTTDLTADIQTELQGKLEAYIAYLDKIGSPPDLVQAKIKIGAVPGHYAQYQNNTLEIDSRIARDVFVALREYSHHALTSKTNNPWTGNFAGIESGLADYFPASFLNNPRVGEISAEIIRPGQPYLRCLDNRLKFKTTKALKDDPWTTGEIWGGAFWEMRNRLTGDVIDPILMKAWWSLLDHPSKTSAPKAFAAEVLAAAKLNQHDKTIQTILRNRGFSLDKAASVPGP</sequence>
<accession>A0A8T5V8U4</accession>
<reference evidence="1" key="1">
    <citation type="journal article" date="2017" name="Syst. Appl. Microbiol.">
        <title>Soybeans inoculated with root zone soils of Canadian native legumes harbour diverse and novel Bradyrhizobium spp. that possess agricultural potential.</title>
        <authorList>
            <person name="Bromfield E.S.P."/>
            <person name="Cloutier S."/>
            <person name="Tambong J.T."/>
            <person name="Tran Thi T.V."/>
        </authorList>
    </citation>
    <scope>NUCLEOTIDE SEQUENCE</scope>
    <source>
        <strain evidence="1">1S5</strain>
    </source>
</reference>
<dbReference type="EMBL" id="CP096255">
    <property type="protein sequence ID" value="UPT86313.1"/>
    <property type="molecule type" value="Genomic_DNA"/>
</dbReference>
<dbReference type="RefSeq" id="WP_166080716.1">
    <property type="nucleotide sequence ID" value="NZ_CP096255.1"/>
</dbReference>
<proteinExistence type="predicted"/>
<reference evidence="1" key="2">
    <citation type="submission" date="2022-04" db="EMBL/GenBank/DDBJ databases">
        <authorList>
            <person name="Bromfield E.S.P."/>
            <person name="Cloutier S."/>
        </authorList>
    </citation>
    <scope>NUCLEOTIDE SEQUENCE</scope>
    <source>
        <strain evidence="1">1S5</strain>
    </source>
</reference>
<evidence type="ECO:0000313" key="1">
    <source>
        <dbReference type="EMBL" id="UPT86313.1"/>
    </source>
</evidence>
<protein>
    <submittedName>
        <fullName evidence="1">Uncharacterized protein</fullName>
    </submittedName>
</protein>
<name>A0A8T5V8U4_9BRAD</name>
<organism evidence="1 2">
    <name type="scientific">Bradyrhizobium barranii subsp. apii</name>
    <dbReference type="NCBI Taxonomy" id="2819348"/>
    <lineage>
        <taxon>Bacteria</taxon>
        <taxon>Pseudomonadati</taxon>
        <taxon>Pseudomonadota</taxon>
        <taxon>Alphaproteobacteria</taxon>
        <taxon>Hyphomicrobiales</taxon>
        <taxon>Nitrobacteraceae</taxon>
        <taxon>Bradyrhizobium</taxon>
        <taxon>Bradyrhizobium barranii</taxon>
    </lineage>
</organism>